<proteinExistence type="predicted"/>
<feature type="transmembrane region" description="Helical" evidence="6">
    <location>
        <begin position="23"/>
        <end position="46"/>
    </location>
</feature>
<evidence type="ECO:0000256" key="5">
    <source>
        <dbReference type="ARBA" id="ARBA00023136"/>
    </source>
</evidence>
<evidence type="ECO:0000256" key="1">
    <source>
        <dbReference type="ARBA" id="ARBA00004370"/>
    </source>
</evidence>
<evidence type="ECO:0008006" key="9">
    <source>
        <dbReference type="Google" id="ProtNLM"/>
    </source>
</evidence>
<dbReference type="GO" id="GO:0008270">
    <property type="term" value="F:zinc ion binding"/>
    <property type="evidence" value="ECO:0007669"/>
    <property type="project" value="UniProtKB-KW"/>
</dbReference>
<keyword evidence="5 6" id="KW-0472">Membrane</keyword>
<keyword evidence="6" id="KW-1133">Transmembrane helix</keyword>
<keyword evidence="3" id="KW-0863">Zinc-finger</keyword>
<name>A0A5P1F9H4_ASPOF</name>
<evidence type="ECO:0000256" key="4">
    <source>
        <dbReference type="ARBA" id="ARBA00022833"/>
    </source>
</evidence>
<organism evidence="7 8">
    <name type="scientific">Asparagus officinalis</name>
    <name type="common">Garden asparagus</name>
    <dbReference type="NCBI Taxonomy" id="4686"/>
    <lineage>
        <taxon>Eukaryota</taxon>
        <taxon>Viridiplantae</taxon>
        <taxon>Streptophyta</taxon>
        <taxon>Embryophyta</taxon>
        <taxon>Tracheophyta</taxon>
        <taxon>Spermatophyta</taxon>
        <taxon>Magnoliopsida</taxon>
        <taxon>Liliopsida</taxon>
        <taxon>Asparagales</taxon>
        <taxon>Asparagaceae</taxon>
        <taxon>Asparagoideae</taxon>
        <taxon>Asparagus</taxon>
    </lineage>
</organism>
<dbReference type="EMBL" id="CM007383">
    <property type="protein sequence ID" value="ONK75018.1"/>
    <property type="molecule type" value="Genomic_DNA"/>
</dbReference>
<evidence type="ECO:0000256" key="2">
    <source>
        <dbReference type="ARBA" id="ARBA00022723"/>
    </source>
</evidence>
<keyword evidence="6" id="KW-0812">Transmembrane</keyword>
<comment type="subcellular location">
    <subcellularLocation>
        <location evidence="1">Membrane</location>
    </subcellularLocation>
</comment>
<evidence type="ECO:0000256" key="6">
    <source>
        <dbReference type="SAM" id="Phobius"/>
    </source>
</evidence>
<gene>
    <name evidence="7" type="ORF">A4U43_C03F12480</name>
</gene>
<keyword evidence="8" id="KW-1185">Reference proteome</keyword>
<accession>A0A5P1F9H4</accession>
<protein>
    <recommendedName>
        <fullName evidence="9">YMGG-like Gly-zipper domain-containing protein</fullName>
    </recommendedName>
</protein>
<dbReference type="Proteomes" id="UP000243459">
    <property type="component" value="Chromosome 3"/>
</dbReference>
<evidence type="ECO:0000313" key="7">
    <source>
        <dbReference type="EMBL" id="ONK75018.1"/>
    </source>
</evidence>
<dbReference type="GO" id="GO:0016020">
    <property type="term" value="C:membrane"/>
    <property type="evidence" value="ECO:0007669"/>
    <property type="project" value="UniProtKB-SubCell"/>
</dbReference>
<evidence type="ECO:0000313" key="8">
    <source>
        <dbReference type="Proteomes" id="UP000243459"/>
    </source>
</evidence>
<sequence length="209" mass="22302">MESWWREVANVGLGLCSRVLKKVAFASLTCAFALCGALIGSMSGAVKGQTTETGMSRGAMIGAVAGAVVAMEVLESCLQGELLSKVAIFSSLVNGKIFREWVSPVVLKAYQWQINAVEISYVETSDIFDISRSKGLLPELINILPCFKIACHDTSDRGETSSCAVCLQDGDCGGDDLDEDGTRDPDPEGRVGKYIGVKVKACFPPLLLK</sequence>
<evidence type="ECO:0000256" key="3">
    <source>
        <dbReference type="ARBA" id="ARBA00022771"/>
    </source>
</evidence>
<reference evidence="8" key="1">
    <citation type="journal article" date="2017" name="Nat. Commun.">
        <title>The asparagus genome sheds light on the origin and evolution of a young Y chromosome.</title>
        <authorList>
            <person name="Harkess A."/>
            <person name="Zhou J."/>
            <person name="Xu C."/>
            <person name="Bowers J.E."/>
            <person name="Van der Hulst R."/>
            <person name="Ayyampalayam S."/>
            <person name="Mercati F."/>
            <person name="Riccardi P."/>
            <person name="McKain M.R."/>
            <person name="Kakrana A."/>
            <person name="Tang H."/>
            <person name="Ray J."/>
            <person name="Groenendijk J."/>
            <person name="Arikit S."/>
            <person name="Mathioni S.M."/>
            <person name="Nakano M."/>
            <person name="Shan H."/>
            <person name="Telgmann-Rauber A."/>
            <person name="Kanno A."/>
            <person name="Yue Z."/>
            <person name="Chen H."/>
            <person name="Li W."/>
            <person name="Chen Y."/>
            <person name="Xu X."/>
            <person name="Zhang Y."/>
            <person name="Luo S."/>
            <person name="Chen H."/>
            <person name="Gao J."/>
            <person name="Mao Z."/>
            <person name="Pires J.C."/>
            <person name="Luo M."/>
            <person name="Kudrna D."/>
            <person name="Wing R.A."/>
            <person name="Meyers B.C."/>
            <person name="Yi K."/>
            <person name="Kong H."/>
            <person name="Lavrijsen P."/>
            <person name="Sunseri F."/>
            <person name="Falavigna A."/>
            <person name="Ye Y."/>
            <person name="Leebens-Mack J.H."/>
            <person name="Chen G."/>
        </authorList>
    </citation>
    <scope>NUCLEOTIDE SEQUENCE [LARGE SCALE GENOMIC DNA]</scope>
    <source>
        <strain evidence="8">cv. DH0086</strain>
    </source>
</reference>
<keyword evidence="2" id="KW-0479">Metal-binding</keyword>
<dbReference type="PANTHER" id="PTHR46151">
    <property type="entry name" value="NEP1-INTERACTING PROTEIN-LIKE 2"/>
    <property type="match status" value="1"/>
</dbReference>
<dbReference type="Gramene" id="ONK75018">
    <property type="protein sequence ID" value="ONK75018"/>
    <property type="gene ID" value="A4U43_C03F12480"/>
</dbReference>
<keyword evidence="4" id="KW-0862">Zinc</keyword>
<dbReference type="AlphaFoldDB" id="A0A5P1F9H4"/>
<dbReference type="PANTHER" id="PTHR46151:SF12">
    <property type="entry name" value="RING_U-BOX SUPERFAMILY PROTEIN"/>
    <property type="match status" value="1"/>
</dbReference>
<dbReference type="OMA" id="SHECIQR"/>